<dbReference type="RefSeq" id="WP_136428506.1">
    <property type="nucleotide sequence ID" value="NZ_SSSM01000005.1"/>
</dbReference>
<dbReference type="PANTHER" id="PTHR11748:SF114">
    <property type="entry name" value="ARYL-ALCOHOL OXIDASE VANILLYL-ALCOHOL OXIDASE (AFU_ORTHOLOGUE AFUA_3G09500)-RELATED"/>
    <property type="match status" value="1"/>
</dbReference>
<dbReference type="Proteomes" id="UP000309133">
    <property type="component" value="Unassembled WGS sequence"/>
</dbReference>
<reference evidence="5 6" key="1">
    <citation type="submission" date="2019-04" db="EMBL/GenBank/DDBJ databases">
        <authorList>
            <person name="Jiang L."/>
        </authorList>
    </citation>
    <scope>NUCLEOTIDE SEQUENCE [LARGE SCALE GENOMIC DNA]</scope>
    <source>
        <strain evidence="5 6">YIM 131853</strain>
    </source>
</reference>
<dbReference type="PANTHER" id="PTHR11748">
    <property type="entry name" value="D-LACTATE DEHYDROGENASE"/>
    <property type="match status" value="1"/>
</dbReference>
<dbReference type="GO" id="GO:0071949">
    <property type="term" value="F:FAD binding"/>
    <property type="evidence" value="ECO:0007669"/>
    <property type="project" value="InterPro"/>
</dbReference>
<comment type="caution">
    <text evidence="5">The sequence shown here is derived from an EMBL/GenBank/DDBJ whole genome shotgun (WGS) entry which is preliminary data.</text>
</comment>
<evidence type="ECO:0000313" key="6">
    <source>
        <dbReference type="Proteomes" id="UP000309133"/>
    </source>
</evidence>
<evidence type="ECO:0000259" key="4">
    <source>
        <dbReference type="PROSITE" id="PS51387"/>
    </source>
</evidence>
<dbReference type="SUPFAM" id="SSF56176">
    <property type="entry name" value="FAD-binding/transporter-associated domain-like"/>
    <property type="match status" value="1"/>
</dbReference>
<dbReference type="InterPro" id="IPR036318">
    <property type="entry name" value="FAD-bd_PCMH-like_sf"/>
</dbReference>
<dbReference type="InterPro" id="IPR016170">
    <property type="entry name" value="Cytok_DH_C_sf"/>
</dbReference>
<accession>A0A4S4FL96</accession>
<keyword evidence="1" id="KW-0285">Flavoprotein</keyword>
<organism evidence="5 6">
    <name type="scientific">Naasia lichenicola</name>
    <dbReference type="NCBI Taxonomy" id="2565933"/>
    <lineage>
        <taxon>Bacteria</taxon>
        <taxon>Bacillati</taxon>
        <taxon>Actinomycetota</taxon>
        <taxon>Actinomycetes</taxon>
        <taxon>Micrococcales</taxon>
        <taxon>Microbacteriaceae</taxon>
        <taxon>Naasia</taxon>
    </lineage>
</organism>
<dbReference type="InterPro" id="IPR016171">
    <property type="entry name" value="Vanillyl_alc_oxidase_C-sub2"/>
</dbReference>
<dbReference type="Gene3D" id="3.30.465.10">
    <property type="match status" value="1"/>
</dbReference>
<dbReference type="Gene3D" id="1.10.45.10">
    <property type="entry name" value="Vanillyl-alcohol Oxidase, Chain A, domain 4"/>
    <property type="match status" value="1"/>
</dbReference>
<dbReference type="AlphaFoldDB" id="A0A4S4FL96"/>
<evidence type="ECO:0000256" key="3">
    <source>
        <dbReference type="ARBA" id="ARBA00023002"/>
    </source>
</evidence>
<dbReference type="OrthoDB" id="9811557at2"/>
<dbReference type="GO" id="GO:0008720">
    <property type="term" value="F:D-lactate dehydrogenase (NAD+) activity"/>
    <property type="evidence" value="ECO:0007669"/>
    <property type="project" value="TreeGrafter"/>
</dbReference>
<sequence>MSVANDVAVDLPGLTDRVLAQLQAAVGVEAVHVERTKVDEFKDDYWIPGDETYAAAAVVQPTSTEQVREIVRIANEHGIPLWPHSQGRNLGHGGASPRVRGSIQLGFQRMNRVLEINDELAYAVVEPGVTWQDLHDAVRERGYSLMTPCPDLSWGSIIGNSMDGGHTYQHYGADYLMPTGFEVVLPDGDLLRTGQGAIPESTSWHLYKRSLGPSLDALFVQSNLGIVTRMGVWLKRLPDAYAPLTLIVDDDADLEIAVDTIRELRLAGHLEGVPSIYSTLRAAHMLLDAPVQAGPVPFTAAELQEIGARLGVGAWAVRSYIWGDPELVAYRLRRIEAAWAAVPSGRMQPVTTYTKDDYSTIVGSAAQIGIGIPTLKAIESTPAHIAHVDVSPVVPLRGVEIRMVVEELRRLYAEGGLNFGVGIMVTGERTAVAIAGIRYDKTDEAVARGAFELGRRMQESLGRLGYGDGRPHLLYMDTAASQHSFNGHAYRRFVERIKDAVDPNGILSPGRHGIWPGAYREDGRADDA</sequence>
<dbReference type="SUPFAM" id="SSF55103">
    <property type="entry name" value="FAD-linked oxidases, C-terminal domain"/>
    <property type="match status" value="1"/>
</dbReference>
<dbReference type="GO" id="GO:0004458">
    <property type="term" value="F:D-lactate dehydrogenase (cytochrome) activity"/>
    <property type="evidence" value="ECO:0007669"/>
    <property type="project" value="TreeGrafter"/>
</dbReference>
<evidence type="ECO:0000313" key="5">
    <source>
        <dbReference type="EMBL" id="THG30095.1"/>
    </source>
</evidence>
<feature type="domain" description="FAD-binding PCMH-type" evidence="4">
    <location>
        <begin position="51"/>
        <end position="237"/>
    </location>
</feature>
<proteinExistence type="predicted"/>
<gene>
    <name evidence="5" type="ORF">E6C64_15785</name>
</gene>
<evidence type="ECO:0000256" key="2">
    <source>
        <dbReference type="ARBA" id="ARBA00022827"/>
    </source>
</evidence>
<dbReference type="InterPro" id="IPR006094">
    <property type="entry name" value="Oxid_FAD_bind_N"/>
</dbReference>
<dbReference type="InterPro" id="IPR016167">
    <property type="entry name" value="FAD-bd_PCMH_sub1"/>
</dbReference>
<keyword evidence="3" id="KW-0560">Oxidoreductase</keyword>
<dbReference type="Pfam" id="PF01565">
    <property type="entry name" value="FAD_binding_4"/>
    <property type="match status" value="1"/>
</dbReference>
<dbReference type="Gene3D" id="3.40.462.10">
    <property type="entry name" value="FAD-linked oxidases, C-terminal domain"/>
    <property type="match status" value="1"/>
</dbReference>
<dbReference type="Gene3D" id="3.30.43.10">
    <property type="entry name" value="Uridine Diphospho-n-acetylenolpyruvylglucosamine Reductase, domain 2"/>
    <property type="match status" value="1"/>
</dbReference>
<dbReference type="InterPro" id="IPR016164">
    <property type="entry name" value="FAD-linked_Oxase-like_C"/>
</dbReference>
<protein>
    <submittedName>
        <fullName evidence="5">FAD-binding oxidoreductase</fullName>
    </submittedName>
</protein>
<dbReference type="PROSITE" id="PS51387">
    <property type="entry name" value="FAD_PCMH"/>
    <property type="match status" value="1"/>
</dbReference>
<keyword evidence="2" id="KW-0274">FAD</keyword>
<name>A0A4S4FL96_9MICO</name>
<evidence type="ECO:0000256" key="1">
    <source>
        <dbReference type="ARBA" id="ARBA00022630"/>
    </source>
</evidence>
<dbReference type="InterPro" id="IPR016169">
    <property type="entry name" value="FAD-bd_PCMH_sub2"/>
</dbReference>
<dbReference type="InterPro" id="IPR016166">
    <property type="entry name" value="FAD-bd_PCMH"/>
</dbReference>
<dbReference type="GO" id="GO:1903457">
    <property type="term" value="P:lactate catabolic process"/>
    <property type="evidence" value="ECO:0007669"/>
    <property type="project" value="TreeGrafter"/>
</dbReference>
<dbReference type="EMBL" id="SSSM01000005">
    <property type="protein sequence ID" value="THG30095.1"/>
    <property type="molecule type" value="Genomic_DNA"/>
</dbReference>
<keyword evidence="6" id="KW-1185">Reference proteome</keyword>